<dbReference type="EMBL" id="JAVBVO010000041">
    <property type="protein sequence ID" value="MDZ5760804.1"/>
    <property type="molecule type" value="Genomic_DNA"/>
</dbReference>
<keyword evidence="1" id="KW-1133">Transmembrane helix</keyword>
<protein>
    <submittedName>
        <fullName evidence="2">Conjugal transfer protein</fullName>
    </submittedName>
</protein>
<evidence type="ECO:0000256" key="1">
    <source>
        <dbReference type="SAM" id="Phobius"/>
    </source>
</evidence>
<keyword evidence="1" id="KW-0812">Transmembrane</keyword>
<reference evidence="2" key="1">
    <citation type="submission" date="2023-08" db="EMBL/GenBank/DDBJ databases">
        <title>Genomic characterization of piscicolin 126 produced by Carnobacterium maltaromaticum CM22 strain isolated from salmon (Salmo salar).</title>
        <authorList>
            <person name="Gonzalez-Gragera E."/>
            <person name="Garcia-Lopez J.D."/>
            <person name="Teso-Perez C."/>
            <person name="Gimenez-Hernandez I."/>
            <person name="Peralta-Sanchez J.M."/>
            <person name="Valdivia E."/>
            <person name="Montalban-Lopez M."/>
            <person name="Martin-Platero A.M."/>
            <person name="Banos A."/>
            <person name="Martinez-Bueno M."/>
        </authorList>
    </citation>
    <scope>NUCLEOTIDE SEQUENCE</scope>
    <source>
        <strain evidence="2">CM22</strain>
    </source>
</reference>
<dbReference type="Pfam" id="PF12642">
    <property type="entry name" value="TpcC"/>
    <property type="match status" value="1"/>
</dbReference>
<sequence length="244" mass="27866">MKFEKKEKKVKSPKLKQVSQKKANIFIVFIAILFVGVLAVGTIKNLSSVTAIEKLNKEIVTLKKDNLSTETEITQTDYPLVERYMGGFVSAYMNVDLSKDEIVQHRLKNLEKYFAFDVSKLNDNLDKKTTRKLTSLNLLSVQTMKQYDLAKYKVEYEITEMSLNEKTKKEEKRSSKVTSILCIPYIQSDGLITVVSLPYFSSEQDVYGKAPALEMSESSDTTEAMAKVKPSIEKYLPTFFKKYA</sequence>
<evidence type="ECO:0000313" key="2">
    <source>
        <dbReference type="EMBL" id="MDZ5760804.1"/>
    </source>
</evidence>
<feature type="transmembrane region" description="Helical" evidence="1">
    <location>
        <begin position="23"/>
        <end position="43"/>
    </location>
</feature>
<gene>
    <name evidence="2" type="ORF">RAK27_19350</name>
</gene>
<accession>A0AAW9K1Y4</accession>
<dbReference type="InterPro" id="IPR024735">
    <property type="entry name" value="TcpC"/>
</dbReference>
<dbReference type="RefSeq" id="WP_322809946.1">
    <property type="nucleotide sequence ID" value="NZ_JAVBVO010000041.1"/>
</dbReference>
<dbReference type="CDD" id="cd16386">
    <property type="entry name" value="TcpC_N"/>
    <property type="match status" value="1"/>
</dbReference>
<name>A0AAW9K1Y4_CARML</name>
<dbReference type="AlphaFoldDB" id="A0AAW9K1Y4"/>
<proteinExistence type="predicted"/>
<feature type="non-terminal residue" evidence="2">
    <location>
        <position position="244"/>
    </location>
</feature>
<dbReference type="Proteomes" id="UP001290462">
    <property type="component" value="Unassembled WGS sequence"/>
</dbReference>
<evidence type="ECO:0000313" key="3">
    <source>
        <dbReference type="Proteomes" id="UP001290462"/>
    </source>
</evidence>
<organism evidence="2 3">
    <name type="scientific">Carnobacterium maltaromaticum</name>
    <name type="common">Carnobacterium piscicola</name>
    <dbReference type="NCBI Taxonomy" id="2751"/>
    <lineage>
        <taxon>Bacteria</taxon>
        <taxon>Bacillati</taxon>
        <taxon>Bacillota</taxon>
        <taxon>Bacilli</taxon>
        <taxon>Lactobacillales</taxon>
        <taxon>Carnobacteriaceae</taxon>
        <taxon>Carnobacterium</taxon>
    </lineage>
</organism>
<keyword evidence="1" id="KW-0472">Membrane</keyword>
<comment type="caution">
    <text evidence="2">The sequence shown here is derived from an EMBL/GenBank/DDBJ whole genome shotgun (WGS) entry which is preliminary data.</text>
</comment>